<dbReference type="SUPFAM" id="SSF88659">
    <property type="entry name" value="Sigma3 and sigma4 domains of RNA polymerase sigma factors"/>
    <property type="match status" value="1"/>
</dbReference>
<dbReference type="Proteomes" id="UP000187074">
    <property type="component" value="Unassembled WGS sequence"/>
</dbReference>
<dbReference type="InterPro" id="IPR039425">
    <property type="entry name" value="RNA_pol_sigma-70-like"/>
</dbReference>
<dbReference type="Pfam" id="PF04542">
    <property type="entry name" value="Sigma70_r2"/>
    <property type="match status" value="1"/>
</dbReference>
<sequence>MNKIKRRRVHVEQEQWLYFLRTNFYDLDHDTQKLAYEAYRNLVYRDIYFLTRSHELAEDVVQETFYKVVVKAPQLQDTKHLKAWMIKIARNYAYDLLKKNKKYHHLRDPQVVIDMKAPFLRPTVAEQVEDQIRKEILLEALNELSPEYRQALFLYYIEEKPYKEIAQELETTEQALAQTMVRARKKLHLYFSKRWVDADE</sequence>
<evidence type="ECO:0000256" key="2">
    <source>
        <dbReference type="ARBA" id="ARBA00023015"/>
    </source>
</evidence>
<dbReference type="AlphaFoldDB" id="A0A1R1B1M0"/>
<comment type="caution">
    <text evidence="8">The sequence shown here is derived from an EMBL/GenBank/DDBJ whole genome shotgun (WGS) entry which is preliminary data.</text>
</comment>
<dbReference type="InterPro" id="IPR014284">
    <property type="entry name" value="RNA_pol_sigma-70_dom"/>
</dbReference>
<dbReference type="PANTHER" id="PTHR43133:SF8">
    <property type="entry name" value="RNA POLYMERASE SIGMA FACTOR HI_1459-RELATED"/>
    <property type="match status" value="1"/>
</dbReference>
<dbReference type="STRING" id="1401.BK123_12545"/>
<dbReference type="Pfam" id="PF08281">
    <property type="entry name" value="Sigma70_r4_2"/>
    <property type="match status" value="1"/>
</dbReference>
<dbReference type="EMBL" id="MRTF01000004">
    <property type="protein sequence ID" value="OME92709.1"/>
    <property type="molecule type" value="Genomic_DNA"/>
</dbReference>
<dbReference type="InterPro" id="IPR013324">
    <property type="entry name" value="RNA_pol_sigma_r3/r4-like"/>
</dbReference>
<feature type="domain" description="RNA polymerase sigma factor 70 region 4 type 2" evidence="7">
    <location>
        <begin position="135"/>
        <end position="187"/>
    </location>
</feature>
<comment type="similarity">
    <text evidence="1">Belongs to the sigma-70 factor family. ECF subfamily.</text>
</comment>
<dbReference type="OrthoDB" id="2657224at2"/>
<dbReference type="PANTHER" id="PTHR43133">
    <property type="entry name" value="RNA POLYMERASE ECF-TYPE SIGMA FACTO"/>
    <property type="match status" value="1"/>
</dbReference>
<keyword evidence="2" id="KW-0805">Transcription regulation</keyword>
<dbReference type="InterPro" id="IPR013249">
    <property type="entry name" value="RNA_pol_sigma70_r4_t2"/>
</dbReference>
<dbReference type="CDD" id="cd06171">
    <property type="entry name" value="Sigma70_r4"/>
    <property type="match status" value="1"/>
</dbReference>
<dbReference type="GO" id="GO:0003677">
    <property type="term" value="F:DNA binding"/>
    <property type="evidence" value="ECO:0007669"/>
    <property type="project" value="UniProtKB-KW"/>
</dbReference>
<reference evidence="8 9" key="1">
    <citation type="submission" date="2016-11" db="EMBL/GenBank/DDBJ databases">
        <title>Paenibacillus species isolates.</title>
        <authorList>
            <person name="Beno S.M."/>
        </authorList>
    </citation>
    <scope>NUCLEOTIDE SEQUENCE [LARGE SCALE GENOMIC DNA]</scope>
    <source>
        <strain evidence="8 9">FSL F4-0100</strain>
    </source>
</reference>
<dbReference type="InterPro" id="IPR036388">
    <property type="entry name" value="WH-like_DNA-bd_sf"/>
</dbReference>
<dbReference type="Gene3D" id="1.10.10.10">
    <property type="entry name" value="Winged helix-like DNA-binding domain superfamily/Winged helix DNA-binding domain"/>
    <property type="match status" value="1"/>
</dbReference>
<dbReference type="GO" id="GO:0006352">
    <property type="term" value="P:DNA-templated transcription initiation"/>
    <property type="evidence" value="ECO:0007669"/>
    <property type="project" value="InterPro"/>
</dbReference>
<evidence type="ECO:0000256" key="5">
    <source>
        <dbReference type="ARBA" id="ARBA00023163"/>
    </source>
</evidence>
<dbReference type="InterPro" id="IPR007627">
    <property type="entry name" value="RNA_pol_sigma70_r2"/>
</dbReference>
<evidence type="ECO:0000313" key="9">
    <source>
        <dbReference type="Proteomes" id="UP000187074"/>
    </source>
</evidence>
<organism evidence="8 9">
    <name type="scientific">Paenibacillus lautus</name>
    <name type="common">Bacillus lautus</name>
    <dbReference type="NCBI Taxonomy" id="1401"/>
    <lineage>
        <taxon>Bacteria</taxon>
        <taxon>Bacillati</taxon>
        <taxon>Bacillota</taxon>
        <taxon>Bacilli</taxon>
        <taxon>Bacillales</taxon>
        <taxon>Paenibacillaceae</taxon>
        <taxon>Paenibacillus</taxon>
    </lineage>
</organism>
<proteinExistence type="inferred from homology"/>
<protein>
    <submittedName>
        <fullName evidence="8">RNA polymerase subunit sigma-24</fullName>
    </submittedName>
</protein>
<keyword evidence="5" id="KW-0804">Transcription</keyword>
<evidence type="ECO:0000259" key="6">
    <source>
        <dbReference type="Pfam" id="PF04542"/>
    </source>
</evidence>
<keyword evidence="3" id="KW-0731">Sigma factor</keyword>
<accession>A0A1R1B1M0</accession>
<name>A0A1R1B1M0_PAELA</name>
<keyword evidence="4" id="KW-0238">DNA-binding</keyword>
<dbReference type="NCBIfam" id="TIGR02937">
    <property type="entry name" value="sigma70-ECF"/>
    <property type="match status" value="1"/>
</dbReference>
<evidence type="ECO:0000259" key="7">
    <source>
        <dbReference type="Pfam" id="PF08281"/>
    </source>
</evidence>
<evidence type="ECO:0000256" key="3">
    <source>
        <dbReference type="ARBA" id="ARBA00023082"/>
    </source>
</evidence>
<evidence type="ECO:0000313" key="8">
    <source>
        <dbReference type="EMBL" id="OME92709.1"/>
    </source>
</evidence>
<dbReference type="InterPro" id="IPR013325">
    <property type="entry name" value="RNA_pol_sigma_r2"/>
</dbReference>
<dbReference type="SUPFAM" id="SSF88946">
    <property type="entry name" value="Sigma2 domain of RNA polymerase sigma factors"/>
    <property type="match status" value="1"/>
</dbReference>
<dbReference type="GO" id="GO:0016987">
    <property type="term" value="F:sigma factor activity"/>
    <property type="evidence" value="ECO:0007669"/>
    <property type="project" value="UniProtKB-KW"/>
</dbReference>
<evidence type="ECO:0000256" key="4">
    <source>
        <dbReference type="ARBA" id="ARBA00023125"/>
    </source>
</evidence>
<feature type="domain" description="RNA polymerase sigma-70 region 2" evidence="6">
    <location>
        <begin position="36"/>
        <end position="102"/>
    </location>
</feature>
<gene>
    <name evidence="8" type="ORF">BK123_12545</name>
</gene>
<evidence type="ECO:0000256" key="1">
    <source>
        <dbReference type="ARBA" id="ARBA00010641"/>
    </source>
</evidence>
<dbReference type="Gene3D" id="1.10.1740.10">
    <property type="match status" value="1"/>
</dbReference>